<sequence length="200" mass="22082">MKEERKLERIYTNAQPDYIDKQPPSKQVNPVESGSPATYETSHHEQVNLVKSEFSAAYETSNACPTDKQVDFEEATPSASLHSTPRSDQHIVSPIVANVDTRPPPLGQWSDISTSESQNSIRIITQPLLSTQHGMNGNIINVGNQLQQQSALHNRPLLQTNVTKHALPSLVAPPALTYKVTDLVEKAANKVSKQQQQTQP</sequence>
<dbReference type="Proteomes" id="UP000078200">
    <property type="component" value="Unassembled WGS sequence"/>
</dbReference>
<protein>
    <submittedName>
        <fullName evidence="2">Uncharacterized protein</fullName>
    </submittedName>
</protein>
<organism evidence="2 3">
    <name type="scientific">Glossina austeni</name>
    <name type="common">Savannah tsetse fly</name>
    <dbReference type="NCBI Taxonomy" id="7395"/>
    <lineage>
        <taxon>Eukaryota</taxon>
        <taxon>Metazoa</taxon>
        <taxon>Ecdysozoa</taxon>
        <taxon>Arthropoda</taxon>
        <taxon>Hexapoda</taxon>
        <taxon>Insecta</taxon>
        <taxon>Pterygota</taxon>
        <taxon>Neoptera</taxon>
        <taxon>Endopterygota</taxon>
        <taxon>Diptera</taxon>
        <taxon>Brachycera</taxon>
        <taxon>Muscomorpha</taxon>
        <taxon>Hippoboscoidea</taxon>
        <taxon>Glossinidae</taxon>
        <taxon>Glossina</taxon>
    </lineage>
</organism>
<reference evidence="2" key="1">
    <citation type="submission" date="2020-05" db="UniProtKB">
        <authorList>
            <consortium name="EnsemblMetazoa"/>
        </authorList>
    </citation>
    <scope>IDENTIFICATION</scope>
    <source>
        <strain evidence="2">TTRI</strain>
    </source>
</reference>
<name>A0A1A9UER3_GLOAU</name>
<evidence type="ECO:0000313" key="2">
    <source>
        <dbReference type="EnsemblMetazoa" id="GAUT002429-PA"/>
    </source>
</evidence>
<feature type="compositionally biased region" description="Polar residues" evidence="1">
    <location>
        <begin position="24"/>
        <end position="40"/>
    </location>
</feature>
<feature type="region of interest" description="Disordered" evidence="1">
    <location>
        <begin position="1"/>
        <end position="43"/>
    </location>
</feature>
<evidence type="ECO:0000313" key="3">
    <source>
        <dbReference type="Proteomes" id="UP000078200"/>
    </source>
</evidence>
<dbReference type="STRING" id="7395.A0A1A9UER3"/>
<dbReference type="EnsemblMetazoa" id="GAUT002429-RA">
    <property type="protein sequence ID" value="GAUT002429-PA"/>
    <property type="gene ID" value="GAUT002429"/>
</dbReference>
<keyword evidence="3" id="KW-1185">Reference proteome</keyword>
<dbReference type="AlphaFoldDB" id="A0A1A9UER3"/>
<proteinExistence type="predicted"/>
<accession>A0A1A9UER3</accession>
<evidence type="ECO:0000256" key="1">
    <source>
        <dbReference type="SAM" id="MobiDB-lite"/>
    </source>
</evidence>
<dbReference type="VEuPathDB" id="VectorBase:GAUT002429"/>